<evidence type="ECO:0008006" key="3">
    <source>
        <dbReference type="Google" id="ProtNLM"/>
    </source>
</evidence>
<organism evidence="1 2">
    <name type="scientific">Candidatus Mycobacterium methanotrophicum</name>
    <dbReference type="NCBI Taxonomy" id="2943498"/>
    <lineage>
        <taxon>Bacteria</taxon>
        <taxon>Bacillati</taxon>
        <taxon>Actinomycetota</taxon>
        <taxon>Actinomycetes</taxon>
        <taxon>Mycobacteriales</taxon>
        <taxon>Mycobacteriaceae</taxon>
        <taxon>Mycobacterium</taxon>
    </lineage>
</organism>
<gene>
    <name evidence="1" type="ORF">M5I08_00150</name>
</gene>
<accession>A0ABY4QJA2</accession>
<dbReference type="Proteomes" id="UP001056610">
    <property type="component" value="Chromosome"/>
</dbReference>
<reference evidence="1" key="1">
    <citation type="submission" date="2022-05" db="EMBL/GenBank/DDBJ databases">
        <title>A methanotrophic Mycobacterium dominates a cave microbial ecosystem.</title>
        <authorList>
            <person name="Van Spanning R.J.M."/>
            <person name="Guan Q."/>
            <person name="Melkonian C."/>
            <person name="Gallant J."/>
            <person name="Polerecky L."/>
            <person name="Flot J.-F."/>
            <person name="Brandt B.W."/>
            <person name="Braster M."/>
            <person name="Iturbe Espinoza P."/>
            <person name="Aerts J."/>
            <person name="Meima-Franke M."/>
            <person name="Piersma S.R."/>
            <person name="Bunduc C."/>
            <person name="Ummels R."/>
            <person name="Pain A."/>
            <person name="Fleming E.J."/>
            <person name="van der Wel N."/>
            <person name="Gherman V.D."/>
            <person name="Sarbu S.M."/>
            <person name="Bodelier P.L.E."/>
            <person name="Bitter W."/>
        </authorList>
    </citation>
    <scope>NUCLEOTIDE SEQUENCE</scope>
    <source>
        <strain evidence="1">Sulfur Cave</strain>
    </source>
</reference>
<evidence type="ECO:0000313" key="2">
    <source>
        <dbReference type="Proteomes" id="UP001056610"/>
    </source>
</evidence>
<sequence>MFACSAVCDVPEQTLLYATALLRTHRREIGAGAGRRAGTARAQAKLVLRWFRDGAAIRILAAEATLGDLHLLSLSARGDRRHRRART</sequence>
<dbReference type="EMBL" id="CP097320">
    <property type="protein sequence ID" value="UQX11053.1"/>
    <property type="molecule type" value="Genomic_DNA"/>
</dbReference>
<evidence type="ECO:0000313" key="1">
    <source>
        <dbReference type="EMBL" id="UQX11053.1"/>
    </source>
</evidence>
<name>A0ABY4QJA2_9MYCO</name>
<keyword evidence="2" id="KW-1185">Reference proteome</keyword>
<dbReference type="RefSeq" id="WP_219068972.1">
    <property type="nucleotide sequence ID" value="NZ_CAJUXY010000046.1"/>
</dbReference>
<proteinExistence type="predicted"/>
<protein>
    <recommendedName>
        <fullName evidence="3">Transposase</fullName>
    </recommendedName>
</protein>